<feature type="domain" description="EamA" evidence="7">
    <location>
        <begin position="3"/>
        <end position="127"/>
    </location>
</feature>
<proteinExistence type="predicted"/>
<evidence type="ECO:0000256" key="3">
    <source>
        <dbReference type="ARBA" id="ARBA00022989"/>
    </source>
</evidence>
<keyword evidence="3 6" id="KW-1133">Transmembrane helix</keyword>
<gene>
    <name evidence="8" type="ORF">CBRE1094_LOCUS8155</name>
</gene>
<feature type="transmembrane region" description="Helical" evidence="6">
    <location>
        <begin position="110"/>
        <end position="129"/>
    </location>
</feature>
<feature type="transmembrane region" description="Helical" evidence="6">
    <location>
        <begin position="149"/>
        <end position="169"/>
    </location>
</feature>
<keyword evidence="4 6" id="KW-0472">Membrane</keyword>
<evidence type="ECO:0000256" key="1">
    <source>
        <dbReference type="ARBA" id="ARBA00004141"/>
    </source>
</evidence>
<reference evidence="8" key="1">
    <citation type="submission" date="2021-01" db="EMBL/GenBank/DDBJ databases">
        <authorList>
            <person name="Corre E."/>
            <person name="Pelletier E."/>
            <person name="Niang G."/>
            <person name="Scheremetjew M."/>
            <person name="Finn R."/>
            <person name="Kale V."/>
            <person name="Holt S."/>
            <person name="Cochrane G."/>
            <person name="Meng A."/>
            <person name="Brown T."/>
            <person name="Cohen L."/>
        </authorList>
    </citation>
    <scope>NUCLEOTIDE SEQUENCE</scope>
    <source>
        <strain evidence="8">UTEX LB 985</strain>
    </source>
</reference>
<dbReference type="EMBL" id="HBGU01015219">
    <property type="protein sequence ID" value="CAD9422919.1"/>
    <property type="molecule type" value="Transcribed_RNA"/>
</dbReference>
<feature type="transmembrane region" description="Helical" evidence="6">
    <location>
        <begin position="224"/>
        <end position="246"/>
    </location>
</feature>
<feature type="compositionally biased region" description="Basic and acidic residues" evidence="5">
    <location>
        <begin position="362"/>
        <end position="373"/>
    </location>
</feature>
<feature type="transmembrane region" description="Helical" evidence="6">
    <location>
        <begin position="85"/>
        <end position="103"/>
    </location>
</feature>
<evidence type="ECO:0000256" key="6">
    <source>
        <dbReference type="SAM" id="Phobius"/>
    </source>
</evidence>
<dbReference type="GO" id="GO:0016020">
    <property type="term" value="C:membrane"/>
    <property type="evidence" value="ECO:0007669"/>
    <property type="project" value="UniProtKB-SubCell"/>
</dbReference>
<dbReference type="Pfam" id="PF00892">
    <property type="entry name" value="EamA"/>
    <property type="match status" value="2"/>
</dbReference>
<name>A0A7S2CG23_9EUKA</name>
<evidence type="ECO:0000256" key="5">
    <source>
        <dbReference type="SAM" id="MobiDB-lite"/>
    </source>
</evidence>
<feature type="transmembrane region" description="Helical" evidence="6">
    <location>
        <begin position="253"/>
        <end position="276"/>
    </location>
</feature>
<evidence type="ECO:0000256" key="4">
    <source>
        <dbReference type="ARBA" id="ARBA00023136"/>
    </source>
</evidence>
<evidence type="ECO:0000259" key="7">
    <source>
        <dbReference type="Pfam" id="PF00892"/>
    </source>
</evidence>
<dbReference type="AlphaFoldDB" id="A0A7S2CG23"/>
<sequence>MAQLIFSGWHIVSKVALNRGIPPALFALMRLVIAAPVVLILAGIRDRHIPERRHHPRLFVLGLLGVGGSQGLNVAGLYFTDPINLAVTQPLQPIFTAALCIILGIDRFSAYKAGGIFLSCIGCLLVVVYGSHGASHRNHSHAHNPHANYLLGNALLFGNCLCNSGYLILQRPILGQMPMWTVTAWVLVWGAVPMAAWLAIATYIDGSGMAYNINILYNLGGVSWGALTYGGVMAAGVAMMLTSYGVKHAGATVAASLVPLQPLFSTILAVLLLGIFPAPGQYLGALAIIGGLWVVLWTDSQEPAQPLPPVPVPNSAPREDDEPLLMPGHRRNYSDGSAIGDMSRSMSDIEISVAADRALSEELANRTLPKDDPSQVARRTSR</sequence>
<feature type="transmembrane region" description="Helical" evidence="6">
    <location>
        <begin position="181"/>
        <end position="204"/>
    </location>
</feature>
<dbReference type="SUPFAM" id="SSF103481">
    <property type="entry name" value="Multidrug resistance efflux transporter EmrE"/>
    <property type="match status" value="2"/>
</dbReference>
<evidence type="ECO:0000313" key="8">
    <source>
        <dbReference type="EMBL" id="CAD9422919.1"/>
    </source>
</evidence>
<dbReference type="InterPro" id="IPR000620">
    <property type="entry name" value="EamA_dom"/>
</dbReference>
<feature type="transmembrane region" description="Helical" evidence="6">
    <location>
        <begin position="56"/>
        <end position="79"/>
    </location>
</feature>
<comment type="subcellular location">
    <subcellularLocation>
        <location evidence="1">Membrane</location>
        <topology evidence="1">Multi-pass membrane protein</topology>
    </subcellularLocation>
</comment>
<evidence type="ECO:0000256" key="2">
    <source>
        <dbReference type="ARBA" id="ARBA00022692"/>
    </source>
</evidence>
<keyword evidence="2 6" id="KW-0812">Transmembrane</keyword>
<dbReference type="InterPro" id="IPR030184">
    <property type="entry name" value="WAT1-related"/>
</dbReference>
<protein>
    <recommendedName>
        <fullName evidence="7">EamA domain-containing protein</fullName>
    </recommendedName>
</protein>
<feature type="region of interest" description="Disordered" evidence="5">
    <location>
        <begin position="306"/>
        <end position="341"/>
    </location>
</feature>
<feature type="transmembrane region" description="Helical" evidence="6">
    <location>
        <begin position="282"/>
        <end position="298"/>
    </location>
</feature>
<accession>A0A7S2CG23</accession>
<feature type="domain" description="EamA" evidence="7">
    <location>
        <begin position="151"/>
        <end position="296"/>
    </location>
</feature>
<dbReference type="GO" id="GO:0022857">
    <property type="term" value="F:transmembrane transporter activity"/>
    <property type="evidence" value="ECO:0007669"/>
    <property type="project" value="InterPro"/>
</dbReference>
<feature type="region of interest" description="Disordered" evidence="5">
    <location>
        <begin position="362"/>
        <end position="382"/>
    </location>
</feature>
<feature type="transmembrane region" description="Helical" evidence="6">
    <location>
        <begin position="24"/>
        <end position="44"/>
    </location>
</feature>
<dbReference type="PANTHER" id="PTHR31218">
    <property type="entry name" value="WAT1-RELATED PROTEIN"/>
    <property type="match status" value="1"/>
</dbReference>
<organism evidence="8">
    <name type="scientific">Haptolina brevifila</name>
    <dbReference type="NCBI Taxonomy" id="156173"/>
    <lineage>
        <taxon>Eukaryota</taxon>
        <taxon>Haptista</taxon>
        <taxon>Haptophyta</taxon>
        <taxon>Prymnesiophyceae</taxon>
        <taxon>Prymnesiales</taxon>
        <taxon>Prymnesiaceae</taxon>
        <taxon>Haptolina</taxon>
    </lineage>
</organism>
<dbReference type="InterPro" id="IPR037185">
    <property type="entry name" value="EmrE-like"/>
</dbReference>